<dbReference type="Proteomes" id="UP001232148">
    <property type="component" value="Unassembled WGS sequence"/>
</dbReference>
<dbReference type="AlphaFoldDB" id="A0AAD9HV60"/>
<accession>A0AAD9HV60</accession>
<evidence type="ECO:0000313" key="1">
    <source>
        <dbReference type="EMBL" id="KAK2034881.1"/>
    </source>
</evidence>
<organism evidence="1 2">
    <name type="scientific">Colletotrichum zoysiae</name>
    <dbReference type="NCBI Taxonomy" id="1216348"/>
    <lineage>
        <taxon>Eukaryota</taxon>
        <taxon>Fungi</taxon>
        <taxon>Dikarya</taxon>
        <taxon>Ascomycota</taxon>
        <taxon>Pezizomycotina</taxon>
        <taxon>Sordariomycetes</taxon>
        <taxon>Hypocreomycetidae</taxon>
        <taxon>Glomerellales</taxon>
        <taxon>Glomerellaceae</taxon>
        <taxon>Colletotrichum</taxon>
        <taxon>Colletotrichum graminicola species complex</taxon>
    </lineage>
</organism>
<name>A0AAD9HV60_9PEZI</name>
<proteinExistence type="predicted"/>
<keyword evidence="2" id="KW-1185">Reference proteome</keyword>
<protein>
    <submittedName>
        <fullName evidence="1">Uncharacterized protein</fullName>
    </submittedName>
</protein>
<sequence>MASSQVHYCLVLLHWTFPDRHTRSRTAARLRIQGWGGKGLGDEYCLGLFQPNADKQHSLRHAARNRCIRAARTVIARMPYEIPPSFMRLRPL</sequence>
<dbReference type="EMBL" id="MU842811">
    <property type="protein sequence ID" value="KAK2034881.1"/>
    <property type="molecule type" value="Genomic_DNA"/>
</dbReference>
<reference evidence="1" key="1">
    <citation type="submission" date="2021-06" db="EMBL/GenBank/DDBJ databases">
        <title>Comparative genomics, transcriptomics and evolutionary studies reveal genomic signatures of adaptation to plant cell wall in hemibiotrophic fungi.</title>
        <authorList>
            <consortium name="DOE Joint Genome Institute"/>
            <person name="Baroncelli R."/>
            <person name="Diaz J.F."/>
            <person name="Benocci T."/>
            <person name="Peng M."/>
            <person name="Battaglia E."/>
            <person name="Haridas S."/>
            <person name="Andreopoulos W."/>
            <person name="Labutti K."/>
            <person name="Pangilinan J."/>
            <person name="Floch G.L."/>
            <person name="Makela M.R."/>
            <person name="Henrissat B."/>
            <person name="Grigoriev I.V."/>
            <person name="Crouch J.A."/>
            <person name="De Vries R.P."/>
            <person name="Sukno S.A."/>
            <person name="Thon M.R."/>
        </authorList>
    </citation>
    <scope>NUCLEOTIDE SEQUENCE</scope>
    <source>
        <strain evidence="1">MAFF235873</strain>
    </source>
</reference>
<evidence type="ECO:0000313" key="2">
    <source>
        <dbReference type="Proteomes" id="UP001232148"/>
    </source>
</evidence>
<comment type="caution">
    <text evidence="1">The sequence shown here is derived from an EMBL/GenBank/DDBJ whole genome shotgun (WGS) entry which is preliminary data.</text>
</comment>
<gene>
    <name evidence="1" type="ORF">LX32DRAFT_305349</name>
</gene>